<dbReference type="PROSITE" id="PS00501">
    <property type="entry name" value="SPASE_I_1"/>
    <property type="match status" value="1"/>
</dbReference>
<evidence type="ECO:0000256" key="6">
    <source>
        <dbReference type="ARBA" id="ARBA00022968"/>
    </source>
</evidence>
<reference evidence="11" key="1">
    <citation type="journal article" date="2015" name="Nature">
        <title>Complex archaea that bridge the gap between prokaryotes and eukaryotes.</title>
        <authorList>
            <person name="Spang A."/>
            <person name="Saw J.H."/>
            <person name="Jorgensen S.L."/>
            <person name="Zaremba-Niedzwiedzka K."/>
            <person name="Martijn J."/>
            <person name="Lind A.E."/>
            <person name="van Eijk R."/>
            <person name="Schleper C."/>
            <person name="Guy L."/>
            <person name="Ettema T.J."/>
        </authorList>
    </citation>
    <scope>NUCLEOTIDE SEQUENCE</scope>
</reference>
<evidence type="ECO:0000256" key="10">
    <source>
        <dbReference type="SAM" id="Phobius"/>
    </source>
</evidence>
<keyword evidence="6" id="KW-0735">Signal-anchor</keyword>
<dbReference type="GO" id="GO:0005789">
    <property type="term" value="C:endoplasmic reticulum membrane"/>
    <property type="evidence" value="ECO:0007669"/>
    <property type="project" value="UniProtKB-SubCell"/>
</dbReference>
<evidence type="ECO:0000256" key="1">
    <source>
        <dbReference type="ARBA" id="ARBA00004648"/>
    </source>
</evidence>
<evidence type="ECO:0000313" key="11">
    <source>
        <dbReference type="EMBL" id="KKL80017.1"/>
    </source>
</evidence>
<evidence type="ECO:0000256" key="9">
    <source>
        <dbReference type="ARBA" id="ARBA00045533"/>
    </source>
</evidence>
<dbReference type="InterPro" id="IPR019756">
    <property type="entry name" value="Pept_S26A_signal_pept_1_Ser-AS"/>
</dbReference>
<keyword evidence="3 10" id="KW-0812">Transmembrane</keyword>
<keyword evidence="8 10" id="KW-0472">Membrane</keyword>
<organism evidence="11">
    <name type="scientific">marine sediment metagenome</name>
    <dbReference type="NCBI Taxonomy" id="412755"/>
    <lineage>
        <taxon>unclassified sequences</taxon>
        <taxon>metagenomes</taxon>
        <taxon>ecological metagenomes</taxon>
    </lineage>
</organism>
<protein>
    <recommendedName>
        <fullName evidence="12">Peptidase S24/S26A/S26B/S26C domain-containing protein</fullName>
    </recommendedName>
</protein>
<comment type="caution">
    <text evidence="11">The sequence shown here is derived from an EMBL/GenBank/DDBJ whole genome shotgun (WGS) entry which is preliminary data.</text>
</comment>
<comment type="function">
    <text evidence="9">Catalytic component of the signal peptidase complex (SPC) which catalyzes the cleavage of N-terminal signal sequences from nascent proteins as they are translocated into the lumen of the endoplasmic reticulum. Specifically cleaves N-terminal signal peptides that contain a hydrophobic alpha-helix (h-region) shorter than 18-20 amino acids.</text>
</comment>
<evidence type="ECO:0000256" key="2">
    <source>
        <dbReference type="ARBA" id="ARBA00022670"/>
    </source>
</evidence>
<evidence type="ECO:0008006" key="12">
    <source>
        <dbReference type="Google" id="ProtNLM"/>
    </source>
</evidence>
<evidence type="ECO:0000256" key="7">
    <source>
        <dbReference type="ARBA" id="ARBA00022989"/>
    </source>
</evidence>
<evidence type="ECO:0000256" key="8">
    <source>
        <dbReference type="ARBA" id="ARBA00023136"/>
    </source>
</evidence>
<dbReference type="InterPro" id="IPR036286">
    <property type="entry name" value="LexA/Signal_pep-like_sf"/>
</dbReference>
<dbReference type="GO" id="GO:0004252">
    <property type="term" value="F:serine-type endopeptidase activity"/>
    <property type="evidence" value="ECO:0007669"/>
    <property type="project" value="InterPro"/>
</dbReference>
<feature type="transmembrane region" description="Helical" evidence="10">
    <location>
        <begin position="108"/>
        <end position="127"/>
    </location>
</feature>
<dbReference type="GO" id="GO:0006465">
    <property type="term" value="P:signal peptide processing"/>
    <property type="evidence" value="ECO:0007669"/>
    <property type="project" value="InterPro"/>
</dbReference>
<keyword evidence="7 10" id="KW-1133">Transmembrane helix</keyword>
<accession>A0A0F9HXY6</accession>
<keyword evidence="2" id="KW-0645">Protease</keyword>
<dbReference type="SUPFAM" id="SSF51306">
    <property type="entry name" value="LexA/Signal peptidase"/>
    <property type="match status" value="1"/>
</dbReference>
<dbReference type="AlphaFoldDB" id="A0A0F9HXY6"/>
<evidence type="ECO:0000256" key="5">
    <source>
        <dbReference type="ARBA" id="ARBA00022824"/>
    </source>
</evidence>
<dbReference type="CDD" id="cd06462">
    <property type="entry name" value="Peptidase_S24_S26"/>
    <property type="match status" value="1"/>
</dbReference>
<gene>
    <name evidence="11" type="ORF">LCGC14_2009030</name>
</gene>
<keyword evidence="4" id="KW-0378">Hydrolase</keyword>
<dbReference type="NCBIfam" id="TIGR02228">
    <property type="entry name" value="sigpep_I_arch"/>
    <property type="match status" value="1"/>
</dbReference>
<dbReference type="InterPro" id="IPR001733">
    <property type="entry name" value="Peptidase_S26B"/>
</dbReference>
<name>A0A0F9HXY6_9ZZZZ</name>
<dbReference type="EMBL" id="LAZR01022987">
    <property type="protein sequence ID" value="KKL80017.1"/>
    <property type="molecule type" value="Genomic_DNA"/>
</dbReference>
<comment type="subcellular location">
    <subcellularLocation>
        <location evidence="1">Endoplasmic reticulum membrane</location>
        <topology evidence="1">Single-pass type II membrane protein</topology>
    </subcellularLocation>
</comment>
<evidence type="ECO:0000256" key="3">
    <source>
        <dbReference type="ARBA" id="ARBA00022692"/>
    </source>
</evidence>
<proteinExistence type="predicted"/>
<evidence type="ECO:0000256" key="4">
    <source>
        <dbReference type="ARBA" id="ARBA00022801"/>
    </source>
</evidence>
<keyword evidence="5" id="KW-0256">Endoplasmic reticulum</keyword>
<sequence>MFGYGLVGVNGSSMEPALHDGDGLWLRSAYATDVRVGDILVLEDADGMSVVHRATRVERLSPELYLIQTKGDANQFAEWWELRADEEVKVSLTRLPLLGRAIQFLEGYWGRGALLGGTALLLLTVVVRRRLHAARKAR</sequence>